<dbReference type="InterPro" id="IPR000725">
    <property type="entry name" value="Olfact_rcpt"/>
</dbReference>
<keyword evidence="5 11" id="KW-1133">Transmembrane helix</keyword>
<evidence type="ECO:0000256" key="8">
    <source>
        <dbReference type="ARBA" id="ARBA00023170"/>
    </source>
</evidence>
<organism evidence="13 14">
    <name type="scientific">Leptobrachium leishanense</name>
    <name type="common">Leishan spiny toad</name>
    <dbReference type="NCBI Taxonomy" id="445787"/>
    <lineage>
        <taxon>Eukaryota</taxon>
        <taxon>Metazoa</taxon>
        <taxon>Chordata</taxon>
        <taxon>Craniata</taxon>
        <taxon>Vertebrata</taxon>
        <taxon>Euteleostomi</taxon>
        <taxon>Amphibia</taxon>
        <taxon>Batrachia</taxon>
        <taxon>Anura</taxon>
        <taxon>Pelobatoidea</taxon>
        <taxon>Megophryidae</taxon>
        <taxon>Leptobrachium</taxon>
    </lineage>
</organism>
<evidence type="ECO:0000256" key="7">
    <source>
        <dbReference type="ARBA" id="ARBA00023136"/>
    </source>
</evidence>
<feature type="transmembrane region" description="Helical" evidence="11">
    <location>
        <begin position="257"/>
        <end position="279"/>
    </location>
</feature>
<evidence type="ECO:0000256" key="6">
    <source>
        <dbReference type="ARBA" id="ARBA00023040"/>
    </source>
</evidence>
<keyword evidence="6 10" id="KW-0297">G-protein coupled receptor</keyword>
<evidence type="ECO:0000256" key="2">
    <source>
        <dbReference type="ARBA" id="ARBA00022475"/>
    </source>
</evidence>
<dbReference type="Ensembl" id="ENSLLET00000041884.1">
    <property type="protein sequence ID" value="ENSLLEP00000040253.1"/>
    <property type="gene ID" value="ENSLLEG00000025627.1"/>
</dbReference>
<feature type="transmembrane region" description="Helical" evidence="11">
    <location>
        <begin position="160"/>
        <end position="177"/>
    </location>
</feature>
<feature type="transmembrane region" description="Helical" evidence="11">
    <location>
        <begin position="117"/>
        <end position="139"/>
    </location>
</feature>
<keyword evidence="9 10" id="KW-0807">Transducer</keyword>
<dbReference type="GO" id="GO:0004984">
    <property type="term" value="F:olfactory receptor activity"/>
    <property type="evidence" value="ECO:0007669"/>
    <property type="project" value="InterPro"/>
</dbReference>
<keyword evidence="3 10" id="KW-0812">Transmembrane</keyword>
<dbReference type="PRINTS" id="PR00245">
    <property type="entry name" value="OLFACTORYR"/>
</dbReference>
<keyword evidence="4 11" id="KW-0552">Olfaction</keyword>
<keyword evidence="14" id="KW-1185">Reference proteome</keyword>
<dbReference type="OrthoDB" id="9891208at2759"/>
<evidence type="ECO:0000256" key="11">
    <source>
        <dbReference type="RuleBase" id="RU363047"/>
    </source>
</evidence>
<evidence type="ECO:0000259" key="12">
    <source>
        <dbReference type="PROSITE" id="PS50262"/>
    </source>
</evidence>
<feature type="transmembrane region" description="Helical" evidence="11">
    <location>
        <begin position="78"/>
        <end position="97"/>
    </location>
</feature>
<feature type="domain" description="G-protein coupled receptors family 1 profile" evidence="12">
    <location>
        <begin position="60"/>
        <end position="309"/>
    </location>
</feature>
<dbReference type="InterPro" id="IPR050516">
    <property type="entry name" value="Olfactory_GPCR"/>
</dbReference>
<reference evidence="13" key="2">
    <citation type="submission" date="2025-09" db="UniProtKB">
        <authorList>
            <consortium name="Ensembl"/>
        </authorList>
    </citation>
    <scope>IDENTIFICATION</scope>
</reference>
<evidence type="ECO:0000256" key="3">
    <source>
        <dbReference type="ARBA" id="ARBA00022692"/>
    </source>
</evidence>
<keyword evidence="8 10" id="KW-0675">Receptor</keyword>
<sequence>MGFTLFHALFSSLQESFDHLEQTNQTYATDFILSGITSNPHLQIPVFLLCLMVYITTLLGNITIVALILVTPHLQTPMYFFLLNLSLIDIFYSSTITPNSLANILSVQKTISIAGCAVQMFFFIDLAASEGMILAVMAYDRYVAICRPLNYPILISSKRCLQFICIVFTAGIINSLIHTYNAFRVPLFCSPYVNHFYCDLIPILKLSCQDTFLNELFLFTFAGSIEVGSLLCILISYACILTALFKIRHTTGRFKTFSTCASHLSCVCLFYCPVFFTYLRPATSYSMDGDWFVSVFYTLLIPMLNPIIYSLRNNDVKKALQSINLTVLFS</sequence>
<evidence type="ECO:0000313" key="14">
    <source>
        <dbReference type="Proteomes" id="UP000694569"/>
    </source>
</evidence>
<dbReference type="PROSITE" id="PS00237">
    <property type="entry name" value="G_PROTEIN_RECEP_F1_1"/>
    <property type="match status" value="1"/>
</dbReference>
<evidence type="ECO:0000256" key="5">
    <source>
        <dbReference type="ARBA" id="ARBA00022989"/>
    </source>
</evidence>
<evidence type="ECO:0000256" key="9">
    <source>
        <dbReference type="ARBA" id="ARBA00023224"/>
    </source>
</evidence>
<dbReference type="GO" id="GO:0004930">
    <property type="term" value="F:G protein-coupled receptor activity"/>
    <property type="evidence" value="ECO:0007669"/>
    <property type="project" value="UniProtKB-KW"/>
</dbReference>
<dbReference type="Pfam" id="PF13853">
    <property type="entry name" value="7tm_4"/>
    <property type="match status" value="1"/>
</dbReference>
<proteinExistence type="inferred from homology"/>
<feature type="transmembrane region" description="Helical" evidence="11">
    <location>
        <begin position="216"/>
        <end position="245"/>
    </location>
</feature>
<name>A0A8C5QNW5_9ANUR</name>
<dbReference type="SUPFAM" id="SSF81321">
    <property type="entry name" value="Family A G protein-coupled receptor-like"/>
    <property type="match status" value="1"/>
</dbReference>
<comment type="similarity">
    <text evidence="10">Belongs to the G-protein coupled receptor 1 family.</text>
</comment>
<keyword evidence="7 11" id="KW-0472">Membrane</keyword>
<feature type="transmembrane region" description="Helical" evidence="11">
    <location>
        <begin position="291"/>
        <end position="311"/>
    </location>
</feature>
<evidence type="ECO:0000313" key="13">
    <source>
        <dbReference type="Ensembl" id="ENSLLEP00000040253.1"/>
    </source>
</evidence>
<accession>A0A8C5QNW5</accession>
<keyword evidence="11" id="KW-0716">Sensory transduction</keyword>
<reference evidence="13" key="1">
    <citation type="submission" date="2025-08" db="UniProtKB">
        <authorList>
            <consortium name="Ensembl"/>
        </authorList>
    </citation>
    <scope>IDENTIFICATION</scope>
</reference>
<dbReference type="Gene3D" id="1.20.1070.10">
    <property type="entry name" value="Rhodopsin 7-helix transmembrane proteins"/>
    <property type="match status" value="1"/>
</dbReference>
<evidence type="ECO:0000256" key="1">
    <source>
        <dbReference type="ARBA" id="ARBA00004651"/>
    </source>
</evidence>
<keyword evidence="2 11" id="KW-1003">Cell membrane</keyword>
<dbReference type="PROSITE" id="PS50262">
    <property type="entry name" value="G_PROTEIN_RECEP_F1_2"/>
    <property type="match status" value="1"/>
</dbReference>
<dbReference type="InterPro" id="IPR017452">
    <property type="entry name" value="GPCR_Rhodpsn_7TM"/>
</dbReference>
<dbReference type="PANTHER" id="PTHR26452">
    <property type="entry name" value="OLFACTORY RECEPTOR"/>
    <property type="match status" value="1"/>
</dbReference>
<dbReference type="GO" id="GO:0005886">
    <property type="term" value="C:plasma membrane"/>
    <property type="evidence" value="ECO:0007669"/>
    <property type="project" value="UniProtKB-SubCell"/>
</dbReference>
<dbReference type="GeneTree" id="ENSGT01140000282578"/>
<dbReference type="AlphaFoldDB" id="A0A8C5QNW5"/>
<evidence type="ECO:0000256" key="10">
    <source>
        <dbReference type="RuleBase" id="RU000688"/>
    </source>
</evidence>
<evidence type="ECO:0000256" key="4">
    <source>
        <dbReference type="ARBA" id="ARBA00022725"/>
    </source>
</evidence>
<protein>
    <recommendedName>
        <fullName evidence="11">Olfactory receptor</fullName>
    </recommendedName>
</protein>
<dbReference type="PRINTS" id="PR00237">
    <property type="entry name" value="GPCRRHODOPSN"/>
</dbReference>
<dbReference type="Proteomes" id="UP000694569">
    <property type="component" value="Unplaced"/>
</dbReference>
<comment type="subcellular location">
    <subcellularLocation>
        <location evidence="1 11">Cell membrane</location>
        <topology evidence="1 11">Multi-pass membrane protein</topology>
    </subcellularLocation>
</comment>
<dbReference type="FunFam" id="1.20.1070.10:FF:000003">
    <property type="entry name" value="Olfactory receptor"/>
    <property type="match status" value="1"/>
</dbReference>
<feature type="transmembrane region" description="Helical" evidence="11">
    <location>
        <begin position="46"/>
        <end position="71"/>
    </location>
</feature>
<dbReference type="InterPro" id="IPR000276">
    <property type="entry name" value="GPCR_Rhodpsn"/>
</dbReference>